<reference evidence="4" key="2">
    <citation type="submission" date="2018-02" db="EMBL/GenBank/DDBJ databases">
        <title>Phenotypic and genomic properties of facultatively anaerobic sulfur-reducing natronoarchaea from hypersaline soda lakes.</title>
        <authorList>
            <person name="Sorokin D.Y."/>
            <person name="Kublanov I.V."/>
            <person name="Roman P."/>
            <person name="Sinninghe Damste J.S."/>
            <person name="Golyshin P.N."/>
            <person name="Rojo D."/>
            <person name="Ciordia S."/>
            <person name="Mena M.D.C."/>
            <person name="Ferrer M."/>
            <person name="Messina E."/>
            <person name="Smedile F."/>
            <person name="La Spada G."/>
            <person name="La Cono V."/>
            <person name="Yakimov M.M."/>
        </authorList>
    </citation>
    <scope>NUCLEOTIDE SEQUENCE [LARGE SCALE GENOMIC DNA]</scope>
    <source>
        <strain evidence="4">AArc-Mg</strain>
    </source>
</reference>
<evidence type="ECO:0000256" key="1">
    <source>
        <dbReference type="SAM" id="MobiDB-lite"/>
    </source>
</evidence>
<feature type="compositionally biased region" description="Acidic residues" evidence="1">
    <location>
        <begin position="230"/>
        <end position="256"/>
    </location>
</feature>
<protein>
    <submittedName>
        <fullName evidence="3">FHA domain protein</fullName>
    </submittedName>
</protein>
<name>A0A346PSE4_9EURY</name>
<dbReference type="KEGG" id="nan:AArc1_1243"/>
<feature type="compositionally biased region" description="Acidic residues" evidence="1">
    <location>
        <begin position="102"/>
        <end position="114"/>
    </location>
</feature>
<feature type="region of interest" description="Disordered" evidence="1">
    <location>
        <begin position="127"/>
        <end position="287"/>
    </location>
</feature>
<feature type="compositionally biased region" description="Acidic residues" evidence="1">
    <location>
        <begin position="43"/>
        <end position="53"/>
    </location>
</feature>
<proteinExistence type="predicted"/>
<dbReference type="RefSeq" id="WP_186336661.1">
    <property type="nucleotide sequence ID" value="NZ_CP024047.1"/>
</dbReference>
<reference evidence="3" key="3">
    <citation type="journal article" date="2019" name="Int. J. Syst. Evol. Microbiol.">
        <title>Natronolimnobius sulfurireducens sp. nov. and Halalkaliarchaeum desulfuricum gen. nov., sp. nov., the first sulfur-respiring alkaliphilic haloarchaea from hypersaline alkaline lakes.</title>
        <authorList>
            <person name="Sorokin D.Y."/>
            <person name="Yakimov M."/>
            <person name="Messina E."/>
            <person name="Merkel A.Y."/>
            <person name="Bale N.J."/>
            <person name="Sinninghe Damste J.S."/>
        </authorList>
    </citation>
    <scope>NUCLEOTIDE SEQUENCE</scope>
    <source>
        <strain evidence="3">AArc-Mg</strain>
        <strain evidence="2">AArc1</strain>
    </source>
</reference>
<feature type="region of interest" description="Disordered" evidence="1">
    <location>
        <begin position="86"/>
        <end position="114"/>
    </location>
</feature>
<keyword evidence="4" id="KW-1185">Reference proteome</keyword>
<dbReference type="EMBL" id="CP027033">
    <property type="protein sequence ID" value="AXR82439.1"/>
    <property type="molecule type" value="Genomic_DNA"/>
</dbReference>
<feature type="compositionally biased region" description="Acidic residues" evidence="1">
    <location>
        <begin position="136"/>
        <end position="192"/>
    </location>
</feature>
<evidence type="ECO:0000313" key="5">
    <source>
        <dbReference type="Proteomes" id="UP000258707"/>
    </source>
</evidence>
<dbReference type="OrthoDB" id="178142at2157"/>
<reference evidence="5" key="1">
    <citation type="submission" date="2017-10" db="EMBL/GenBank/DDBJ databases">
        <title>Phenotypic and genomic properties of facultatively anaerobic sulfur-reducing natronoarchaea from hypersaline soda lakes.</title>
        <authorList>
            <person name="Sorokin D.Y."/>
            <person name="Kublanov I.V."/>
            <person name="Roman P."/>
            <person name="Sinninghe Damste J.S."/>
            <person name="Golyshin P.N."/>
            <person name="Rojo D."/>
            <person name="Ciordia S."/>
            <person name="Mena Md.C."/>
            <person name="Ferrer M."/>
            <person name="Messina E."/>
            <person name="Smedile F."/>
            <person name="La Spada G."/>
            <person name="La Cono V."/>
            <person name="Yakimov M.M."/>
        </authorList>
    </citation>
    <scope>NUCLEOTIDE SEQUENCE [LARGE SCALE GENOMIC DNA]</scope>
    <source>
        <strain evidence="5">AArc1</strain>
    </source>
</reference>
<evidence type="ECO:0000313" key="4">
    <source>
        <dbReference type="Proteomes" id="UP000258613"/>
    </source>
</evidence>
<sequence>MTDSTIDNKPGEGGFDVGSSADELFGEIEDEFLESGVDRAAGDDDAVESDAESNDATADDRENVEDQTAAAVFGQLKADIEAEDTAAVLEDESPEDIIASADEPDPEPDPIDEDLLADEEALTDLLLTGRTKEEEFLWIDPDDESDEPATDNDCESESLEGDAEAGDSADAETTLESEEADGTDLEETDDSNEPAITADDSDDLEAEDSESETDDDDTGPLESTEPAPMESEESESLEAGGLEDDDESIDATDEPAETNGESTEAAVESKETADEPAASTETDDSRGLIRRLLSALNPF</sequence>
<accession>A0A346PDI7</accession>
<feature type="region of interest" description="Disordered" evidence="1">
    <location>
        <begin position="1"/>
        <end position="22"/>
    </location>
</feature>
<organism evidence="3 4">
    <name type="scientific">Natrarchaeobaculum sulfurireducens</name>
    <dbReference type="NCBI Taxonomy" id="2044521"/>
    <lineage>
        <taxon>Archaea</taxon>
        <taxon>Methanobacteriati</taxon>
        <taxon>Methanobacteriota</taxon>
        <taxon>Stenosarchaea group</taxon>
        <taxon>Halobacteria</taxon>
        <taxon>Halobacteriales</taxon>
        <taxon>Natrialbaceae</taxon>
        <taxon>Natrarchaeobaculum</taxon>
    </lineage>
</organism>
<dbReference type="Proteomes" id="UP000258707">
    <property type="component" value="Chromosome"/>
</dbReference>
<evidence type="ECO:0000313" key="2">
    <source>
        <dbReference type="EMBL" id="AXR77582.1"/>
    </source>
</evidence>
<gene>
    <name evidence="2" type="ORF">AArc1_1243</name>
    <name evidence="3" type="ORF">AArcMg_2447</name>
</gene>
<feature type="compositionally biased region" description="Acidic residues" evidence="1">
    <location>
        <begin position="86"/>
        <end position="95"/>
    </location>
</feature>
<feature type="compositionally biased region" description="Acidic residues" evidence="1">
    <location>
        <begin position="199"/>
        <end position="219"/>
    </location>
</feature>
<dbReference type="Proteomes" id="UP000258613">
    <property type="component" value="Chromosome"/>
</dbReference>
<evidence type="ECO:0000313" key="3">
    <source>
        <dbReference type="EMBL" id="AXR82439.1"/>
    </source>
</evidence>
<feature type="region of interest" description="Disordered" evidence="1">
    <location>
        <begin position="35"/>
        <end position="65"/>
    </location>
</feature>
<dbReference type="KEGG" id="nag:AArcMg_2447"/>
<accession>A0A346PSE4</accession>
<dbReference type="GeneID" id="37642936"/>
<dbReference type="EMBL" id="CP024047">
    <property type="protein sequence ID" value="AXR77582.1"/>
    <property type="molecule type" value="Genomic_DNA"/>
</dbReference>
<dbReference type="AlphaFoldDB" id="A0A346PSE4"/>